<dbReference type="HAMAP" id="MF_00272">
    <property type="entry name" value="GcvH"/>
    <property type="match status" value="1"/>
</dbReference>
<dbReference type="SUPFAM" id="SSF51230">
    <property type="entry name" value="Single hybrid motif"/>
    <property type="match status" value="1"/>
</dbReference>
<dbReference type="InterPro" id="IPR000089">
    <property type="entry name" value="Biotin_lipoyl"/>
</dbReference>
<dbReference type="Gene3D" id="2.40.50.100">
    <property type="match status" value="1"/>
</dbReference>
<comment type="function">
    <text evidence="3">The glycine cleavage system catalyzes the degradation of glycine. The H protein shuttles the methylamine group of glycine from the P protein to the T protein.</text>
</comment>
<dbReference type="InterPro" id="IPR017453">
    <property type="entry name" value="GCV_H_sub"/>
</dbReference>
<accession>A0A3P1V666</accession>
<dbReference type="PROSITE" id="PS50968">
    <property type="entry name" value="BIOTINYL_LIPOYL"/>
    <property type="match status" value="1"/>
</dbReference>
<evidence type="ECO:0000256" key="1">
    <source>
        <dbReference type="ARBA" id="ARBA00009249"/>
    </source>
</evidence>
<keyword evidence="7" id="KW-1185">Reference proteome</keyword>
<dbReference type="RefSeq" id="WP_124933415.1">
    <property type="nucleotide sequence ID" value="NZ_JAGFOU010000009.1"/>
</dbReference>
<reference evidence="6 7" key="1">
    <citation type="submission" date="2018-11" db="EMBL/GenBank/DDBJ databases">
        <title>Genomes From Bacteria Associated with the Canine Oral Cavity: a Test Case for Automated Genome-Based Taxonomic Assignment.</title>
        <authorList>
            <person name="Coil D.A."/>
            <person name="Jospin G."/>
            <person name="Darling A.E."/>
            <person name="Wallis C."/>
            <person name="Davis I.J."/>
            <person name="Harris S."/>
            <person name="Eisen J.A."/>
            <person name="Holcombe L.J."/>
            <person name="O'Flynn C."/>
        </authorList>
    </citation>
    <scope>NUCLEOTIDE SEQUENCE [LARGE SCALE GENOMIC DNA]</scope>
    <source>
        <strain evidence="6 7">OH5050</strain>
    </source>
</reference>
<dbReference type="PROSITE" id="PS00189">
    <property type="entry name" value="LIPOYL"/>
    <property type="match status" value="1"/>
</dbReference>
<dbReference type="GO" id="GO:0005960">
    <property type="term" value="C:glycine cleavage complex"/>
    <property type="evidence" value="ECO:0007669"/>
    <property type="project" value="InterPro"/>
</dbReference>
<dbReference type="PANTHER" id="PTHR11715">
    <property type="entry name" value="GLYCINE CLEAVAGE SYSTEM H PROTEIN"/>
    <property type="match status" value="1"/>
</dbReference>
<gene>
    <name evidence="3 6" type="primary">gcvH</name>
    <name evidence="6" type="ORF">EII10_05030</name>
</gene>
<name>A0A3P1V666_9ACTO</name>
<dbReference type="InterPro" id="IPR003016">
    <property type="entry name" value="2-oxoA_DH_lipoyl-BS"/>
</dbReference>
<protein>
    <recommendedName>
        <fullName evidence="3">Glycine cleavage system H protein</fullName>
    </recommendedName>
</protein>
<comment type="similarity">
    <text evidence="1 3">Belongs to the GcvH family.</text>
</comment>
<dbReference type="CDD" id="cd06848">
    <property type="entry name" value="GCS_H"/>
    <property type="match status" value="1"/>
</dbReference>
<dbReference type="InterPro" id="IPR002930">
    <property type="entry name" value="GCV_H"/>
</dbReference>
<feature type="modified residue" description="N6-lipoyllysine" evidence="3 4">
    <location>
        <position position="65"/>
    </location>
</feature>
<dbReference type="NCBIfam" id="TIGR00527">
    <property type="entry name" value="gcvH"/>
    <property type="match status" value="1"/>
</dbReference>
<dbReference type="InterPro" id="IPR033753">
    <property type="entry name" value="GCV_H/Fam206"/>
</dbReference>
<proteinExistence type="inferred from homology"/>
<dbReference type="GO" id="GO:0009249">
    <property type="term" value="P:protein lipoylation"/>
    <property type="evidence" value="ECO:0007669"/>
    <property type="project" value="TreeGrafter"/>
</dbReference>
<dbReference type="Proteomes" id="UP000271272">
    <property type="component" value="Unassembled WGS sequence"/>
</dbReference>
<evidence type="ECO:0000256" key="2">
    <source>
        <dbReference type="ARBA" id="ARBA00022823"/>
    </source>
</evidence>
<evidence type="ECO:0000313" key="6">
    <source>
        <dbReference type="EMBL" id="RRD29682.1"/>
    </source>
</evidence>
<dbReference type="InterPro" id="IPR011053">
    <property type="entry name" value="Single_hybrid_motif"/>
</dbReference>
<dbReference type="EMBL" id="RQZC01000005">
    <property type="protein sequence ID" value="RRD29682.1"/>
    <property type="molecule type" value="Genomic_DNA"/>
</dbReference>
<dbReference type="OrthoDB" id="9796712at2"/>
<feature type="domain" description="Lipoyl-binding" evidence="5">
    <location>
        <begin position="24"/>
        <end position="106"/>
    </location>
</feature>
<sequence length="130" mass="13765">MARQTVRPDLRYSEEHEWIDSSSPARVGITAVAADALGEVVFAELPEAGSQVSAGQACGELESTKAVSDLYSPVNGTVVAVNEALEEDPSVINTDPYGAGWLFTVEVSGEGELLSAEDYAERFDAEVLAD</sequence>
<comment type="caution">
    <text evidence="6">The sequence shown here is derived from an EMBL/GenBank/DDBJ whole genome shotgun (WGS) entry which is preliminary data.</text>
</comment>
<comment type="subunit">
    <text evidence="3">The glycine cleavage system is composed of four proteins: P, T, L and H.</text>
</comment>
<evidence type="ECO:0000313" key="7">
    <source>
        <dbReference type="Proteomes" id="UP000271272"/>
    </source>
</evidence>
<evidence type="ECO:0000259" key="5">
    <source>
        <dbReference type="PROSITE" id="PS50968"/>
    </source>
</evidence>
<dbReference type="NCBIfam" id="NF002270">
    <property type="entry name" value="PRK01202.1"/>
    <property type="match status" value="1"/>
</dbReference>
<dbReference type="PANTHER" id="PTHR11715:SF3">
    <property type="entry name" value="GLYCINE CLEAVAGE SYSTEM H PROTEIN-RELATED"/>
    <property type="match status" value="1"/>
</dbReference>
<dbReference type="Pfam" id="PF01597">
    <property type="entry name" value="GCV_H"/>
    <property type="match status" value="1"/>
</dbReference>
<evidence type="ECO:0000256" key="3">
    <source>
        <dbReference type="HAMAP-Rule" id="MF_00272"/>
    </source>
</evidence>
<evidence type="ECO:0000256" key="4">
    <source>
        <dbReference type="PIRSR" id="PIRSR617453-50"/>
    </source>
</evidence>
<dbReference type="GO" id="GO:0019464">
    <property type="term" value="P:glycine decarboxylation via glycine cleavage system"/>
    <property type="evidence" value="ECO:0007669"/>
    <property type="project" value="UniProtKB-UniRule"/>
</dbReference>
<dbReference type="AlphaFoldDB" id="A0A3P1V666"/>
<comment type="cofactor">
    <cofactor evidence="3">
        <name>(R)-lipoate</name>
        <dbReference type="ChEBI" id="CHEBI:83088"/>
    </cofactor>
    <text evidence="3">Binds 1 lipoyl cofactor covalently.</text>
</comment>
<dbReference type="GO" id="GO:0005829">
    <property type="term" value="C:cytosol"/>
    <property type="evidence" value="ECO:0007669"/>
    <property type="project" value="TreeGrafter"/>
</dbReference>
<keyword evidence="2 3" id="KW-0450">Lipoyl</keyword>
<organism evidence="6 7">
    <name type="scientific">Actinomyces bowdenii</name>
    <dbReference type="NCBI Taxonomy" id="131109"/>
    <lineage>
        <taxon>Bacteria</taxon>
        <taxon>Bacillati</taxon>
        <taxon>Actinomycetota</taxon>
        <taxon>Actinomycetes</taxon>
        <taxon>Actinomycetales</taxon>
        <taxon>Actinomycetaceae</taxon>
        <taxon>Actinomyces</taxon>
    </lineage>
</organism>